<dbReference type="Pfam" id="PF04654">
    <property type="entry name" value="DUF599"/>
    <property type="match status" value="1"/>
</dbReference>
<keyword evidence="1" id="KW-0472">Membrane</keyword>
<name>A0ABW4R681_9RHOB</name>
<evidence type="ECO:0000313" key="3">
    <source>
        <dbReference type="Proteomes" id="UP001597213"/>
    </source>
</evidence>
<dbReference type="InterPro" id="IPR006747">
    <property type="entry name" value="DUF599"/>
</dbReference>
<dbReference type="PANTHER" id="PTHR31881:SF6">
    <property type="entry name" value="OS09G0494600 PROTEIN"/>
    <property type="match status" value="1"/>
</dbReference>
<dbReference type="PANTHER" id="PTHR31881">
    <property type="match status" value="1"/>
</dbReference>
<gene>
    <name evidence="2" type="ORF">ACFSCT_06910</name>
</gene>
<feature type="transmembrane region" description="Helical" evidence="1">
    <location>
        <begin position="78"/>
        <end position="96"/>
    </location>
</feature>
<dbReference type="RefSeq" id="WP_379141307.1">
    <property type="nucleotide sequence ID" value="NZ_JBHUEN010000019.1"/>
</dbReference>
<dbReference type="EMBL" id="JBHUEN010000019">
    <property type="protein sequence ID" value="MFD1881444.1"/>
    <property type="molecule type" value="Genomic_DNA"/>
</dbReference>
<feature type="transmembrane region" description="Helical" evidence="1">
    <location>
        <begin position="116"/>
        <end position="135"/>
    </location>
</feature>
<evidence type="ECO:0000256" key="1">
    <source>
        <dbReference type="SAM" id="Phobius"/>
    </source>
</evidence>
<dbReference type="Proteomes" id="UP001597213">
    <property type="component" value="Unassembled WGS sequence"/>
</dbReference>
<keyword evidence="3" id="KW-1185">Reference proteome</keyword>
<comment type="caution">
    <text evidence="2">The sequence shown here is derived from an EMBL/GenBank/DDBJ whole genome shotgun (WGS) entry which is preliminary data.</text>
</comment>
<keyword evidence="1" id="KW-1133">Transmembrane helix</keyword>
<evidence type="ECO:0000313" key="2">
    <source>
        <dbReference type="EMBL" id="MFD1881444.1"/>
    </source>
</evidence>
<accession>A0ABW4R681</accession>
<keyword evidence="1" id="KW-0812">Transmembrane</keyword>
<feature type="transmembrane region" description="Helical" evidence="1">
    <location>
        <begin position="188"/>
        <end position="216"/>
    </location>
</feature>
<feature type="transmembrane region" description="Helical" evidence="1">
    <location>
        <begin position="12"/>
        <end position="33"/>
    </location>
</feature>
<protein>
    <submittedName>
        <fullName evidence="2">DUF599 domain-containing protein</fullName>
    </submittedName>
</protein>
<sequence length="241" mass="26681">MQGIGAIFGPFGPLDIAAVAFLFLAWLSTGWIIEHPPARHPSVSVLMKAYRREWMRQLITRQPRIFDSATQEGLRQATSFYASACMIAIGGGVALLGNTERLAGIATELELGRAPLIIYEVKIVTALFLVVTAFLKFVWAHRLFGYCAIVMAAVPNDPYDALALPRAAQAAELNITAARSFNTGLRSVYYALGALAWLIGPWMLIAAVAVVTWITLRREFLSHSRRVVLENLPLNDQRRRD</sequence>
<reference evidence="3" key="1">
    <citation type="journal article" date="2019" name="Int. J. Syst. Evol. Microbiol.">
        <title>The Global Catalogue of Microorganisms (GCM) 10K type strain sequencing project: providing services to taxonomists for standard genome sequencing and annotation.</title>
        <authorList>
            <consortium name="The Broad Institute Genomics Platform"/>
            <consortium name="The Broad Institute Genome Sequencing Center for Infectious Disease"/>
            <person name="Wu L."/>
            <person name="Ma J."/>
        </authorList>
    </citation>
    <scope>NUCLEOTIDE SEQUENCE [LARGE SCALE GENOMIC DNA]</scope>
    <source>
        <strain evidence="3">CCUG 56029</strain>
    </source>
</reference>
<organism evidence="2 3">
    <name type="scientific">Paracoccus pacificus</name>
    <dbReference type="NCBI Taxonomy" id="1463598"/>
    <lineage>
        <taxon>Bacteria</taxon>
        <taxon>Pseudomonadati</taxon>
        <taxon>Pseudomonadota</taxon>
        <taxon>Alphaproteobacteria</taxon>
        <taxon>Rhodobacterales</taxon>
        <taxon>Paracoccaceae</taxon>
        <taxon>Paracoccus</taxon>
    </lineage>
</organism>
<proteinExistence type="predicted"/>